<evidence type="ECO:0000313" key="1">
    <source>
        <dbReference type="EMBL" id="CAJ2635206.1"/>
    </source>
</evidence>
<name>A0ACB0ITH6_TRIPR</name>
<proteinExistence type="predicted"/>
<dbReference type="EMBL" id="CASHSV030000002">
    <property type="protein sequence ID" value="CAJ2635206.1"/>
    <property type="molecule type" value="Genomic_DNA"/>
</dbReference>
<protein>
    <submittedName>
        <fullName evidence="1">Uncharacterized protein</fullName>
    </submittedName>
</protein>
<dbReference type="Proteomes" id="UP001177021">
    <property type="component" value="Unassembled WGS sequence"/>
</dbReference>
<sequence>MSADGLSGFDVEVNMKDLTAEEIQNMEFESIEKAEEFYVEYARCLGFSARKDVRRVTAEGVVHTRQMVCSRQGERAKKNIERTERSRQPRGLSRTSCVAMIRFHLNNSSGTYGVVCFMPVHNHPLTPSTHVHLIPKYRGLNEADKNFVDGLHSYGVRSCHILGYLMGQKGGHAGLGFCKKDLYNYITRSGKAKMEDVGDAYSALCDIQTRTENDHLFYCKFTLDDMGHLNNLFWCDGASRVDYSCFGEVIAFDATYKKNKYDRPLVVFCGYNHHKETTVFACALIVNEKTETYKWLLETFLDAMYQKHPLRVVTDGDNAMREAIKCVFPNASHRLCSWHIHQNALENVKNKIFCQEFSSLVYSTCSPARFESEWQRIIDEHGLSGNPWTRKVYETRKSWAAAFMRSDMFYGMRTTSMCEGLNSFIKNFVQKRSTLVEFVRDFHRALAEYRNQEMTSDFVSTYYKPVMLTHMPGLEQKVSEIFTRAMFMKVREQITNSASLVIGEQVSLGNTVVIKMDRFGVPGSTVTVCVDLVGPIFKCECQHFERSGIPCCHVFCAIKQRHMDYLPDNLVCKRWTKMAKNNVLTCTVDKQDADKLEMYRRSSLTAAFNTLLEVCCKTDSSYKQGISAMYGLINKFKKADAGNRGKNTNETPIRDPKKSNAKGAPRKYNKHKKKKKNTKCGHCQMVGHDKSGCPVLHPGSDLEFDDTVQTENESIDMDVSDSLTEGRNDRVPGDRSNGGQRRKKQTTTSTTTEVPTQSSSSSYNVGHGYPHFPSQFRVNQSVGLFPNFPPSANCAPHAPPMNSNMANCAPHAPPTNSYMPGGSHNVPSRSSFLQTLGDVELKAKMKKERPEN</sequence>
<accession>A0ACB0ITH6</accession>
<reference evidence="1" key="1">
    <citation type="submission" date="2023-10" db="EMBL/GenBank/DDBJ databases">
        <authorList>
            <person name="Rodriguez Cubillos JULIANA M."/>
            <person name="De Vega J."/>
        </authorList>
    </citation>
    <scope>NUCLEOTIDE SEQUENCE</scope>
</reference>
<gene>
    <name evidence="1" type="ORF">MILVUS5_LOCUS5948</name>
</gene>
<keyword evidence="2" id="KW-1185">Reference proteome</keyword>
<organism evidence="1 2">
    <name type="scientific">Trifolium pratense</name>
    <name type="common">Red clover</name>
    <dbReference type="NCBI Taxonomy" id="57577"/>
    <lineage>
        <taxon>Eukaryota</taxon>
        <taxon>Viridiplantae</taxon>
        <taxon>Streptophyta</taxon>
        <taxon>Embryophyta</taxon>
        <taxon>Tracheophyta</taxon>
        <taxon>Spermatophyta</taxon>
        <taxon>Magnoliopsida</taxon>
        <taxon>eudicotyledons</taxon>
        <taxon>Gunneridae</taxon>
        <taxon>Pentapetalae</taxon>
        <taxon>rosids</taxon>
        <taxon>fabids</taxon>
        <taxon>Fabales</taxon>
        <taxon>Fabaceae</taxon>
        <taxon>Papilionoideae</taxon>
        <taxon>50 kb inversion clade</taxon>
        <taxon>NPAAA clade</taxon>
        <taxon>Hologalegina</taxon>
        <taxon>IRL clade</taxon>
        <taxon>Trifolieae</taxon>
        <taxon>Trifolium</taxon>
    </lineage>
</organism>
<comment type="caution">
    <text evidence="1">The sequence shown here is derived from an EMBL/GenBank/DDBJ whole genome shotgun (WGS) entry which is preliminary data.</text>
</comment>
<evidence type="ECO:0000313" key="2">
    <source>
        <dbReference type="Proteomes" id="UP001177021"/>
    </source>
</evidence>